<dbReference type="PROSITE" id="PS50151">
    <property type="entry name" value="UVR"/>
    <property type="match status" value="1"/>
</dbReference>
<dbReference type="GO" id="GO:0006289">
    <property type="term" value="P:nucleotide-excision repair"/>
    <property type="evidence" value="ECO:0007669"/>
    <property type="project" value="UniProtKB-UniRule"/>
</dbReference>
<dbReference type="InterPro" id="IPR035901">
    <property type="entry name" value="GIY-YIG_endonuc_sf"/>
</dbReference>
<keyword evidence="6 7" id="KW-0742">SOS response</keyword>
<feature type="domain" description="UVR" evidence="9">
    <location>
        <begin position="225"/>
        <end position="260"/>
    </location>
</feature>
<dbReference type="NCBIfam" id="TIGR00194">
    <property type="entry name" value="uvrC"/>
    <property type="match status" value="1"/>
</dbReference>
<keyword evidence="4 7" id="KW-0267">Excision nuclease</keyword>
<dbReference type="Pfam" id="PF14520">
    <property type="entry name" value="HHH_5"/>
    <property type="match status" value="1"/>
</dbReference>
<dbReference type="SUPFAM" id="SSF82771">
    <property type="entry name" value="GIY-YIG endonuclease"/>
    <property type="match status" value="1"/>
</dbReference>
<dbReference type="GO" id="GO:0005737">
    <property type="term" value="C:cytoplasm"/>
    <property type="evidence" value="ECO:0007669"/>
    <property type="project" value="UniProtKB-SubCell"/>
</dbReference>
<evidence type="ECO:0000259" key="9">
    <source>
        <dbReference type="PROSITE" id="PS50151"/>
    </source>
</evidence>
<dbReference type="Pfam" id="PF22920">
    <property type="entry name" value="UvrC_RNaseH"/>
    <property type="match status" value="1"/>
</dbReference>
<evidence type="ECO:0000259" key="10">
    <source>
        <dbReference type="PROSITE" id="PS50164"/>
    </source>
</evidence>
<comment type="subunit">
    <text evidence="7">Interacts with UvrB in an incision complex.</text>
</comment>
<dbReference type="PANTHER" id="PTHR30562:SF1">
    <property type="entry name" value="UVRABC SYSTEM PROTEIN C"/>
    <property type="match status" value="1"/>
</dbReference>
<evidence type="ECO:0000256" key="2">
    <source>
        <dbReference type="ARBA" id="ARBA00022763"/>
    </source>
</evidence>
<dbReference type="CDD" id="cd10434">
    <property type="entry name" value="GIY-YIG_UvrC_Cho"/>
    <property type="match status" value="1"/>
</dbReference>
<evidence type="ECO:0000256" key="6">
    <source>
        <dbReference type="ARBA" id="ARBA00023236"/>
    </source>
</evidence>
<dbReference type="RefSeq" id="WP_425439373.1">
    <property type="nucleotide sequence ID" value="NZ_FOYI01000001.1"/>
</dbReference>
<comment type="similarity">
    <text evidence="7">Belongs to the UvrC family.</text>
</comment>
<evidence type="ECO:0000313" key="13">
    <source>
        <dbReference type="Proteomes" id="UP000199302"/>
    </source>
</evidence>
<dbReference type="STRING" id="871652.SAMN04515673_10146"/>
<dbReference type="Pfam" id="PF02151">
    <property type="entry name" value="UVR"/>
    <property type="match status" value="1"/>
</dbReference>
<dbReference type="GO" id="GO:0009381">
    <property type="term" value="F:excinuclease ABC activity"/>
    <property type="evidence" value="ECO:0007669"/>
    <property type="project" value="UniProtKB-UniRule"/>
</dbReference>
<dbReference type="InterPro" id="IPR036876">
    <property type="entry name" value="UVR_dom_sf"/>
</dbReference>
<dbReference type="InterPro" id="IPR004791">
    <property type="entry name" value="UvrC"/>
</dbReference>
<evidence type="ECO:0000313" key="12">
    <source>
        <dbReference type="EMBL" id="SFQ94550.1"/>
    </source>
</evidence>
<dbReference type="SMART" id="SM00278">
    <property type="entry name" value="HhH1"/>
    <property type="match status" value="2"/>
</dbReference>
<dbReference type="Gene3D" id="3.40.1440.10">
    <property type="entry name" value="GIY-YIG endonuclease"/>
    <property type="match status" value="1"/>
</dbReference>
<keyword evidence="3 7" id="KW-0228">DNA excision</keyword>
<protein>
    <recommendedName>
        <fullName evidence="7">UvrABC system protein C</fullName>
        <shortName evidence="7">Protein UvrC</shortName>
    </recommendedName>
    <alternativeName>
        <fullName evidence="7">Excinuclease ABC subunit C</fullName>
    </alternativeName>
</protein>
<dbReference type="NCBIfam" id="NF001824">
    <property type="entry name" value="PRK00558.1-5"/>
    <property type="match status" value="1"/>
</dbReference>
<feature type="domain" description="GIY-YIG" evidence="10">
    <location>
        <begin position="37"/>
        <end position="115"/>
    </location>
</feature>
<evidence type="ECO:0000256" key="4">
    <source>
        <dbReference type="ARBA" id="ARBA00022881"/>
    </source>
</evidence>
<dbReference type="PROSITE" id="PS50164">
    <property type="entry name" value="GIY_YIG"/>
    <property type="match status" value="1"/>
</dbReference>
<dbReference type="Pfam" id="PF01541">
    <property type="entry name" value="GIY-YIG"/>
    <property type="match status" value="1"/>
</dbReference>
<dbReference type="SMART" id="SM00465">
    <property type="entry name" value="GIYc"/>
    <property type="match status" value="1"/>
</dbReference>
<evidence type="ECO:0000256" key="3">
    <source>
        <dbReference type="ARBA" id="ARBA00022769"/>
    </source>
</evidence>
<feature type="domain" description="UvrC family homology region profile" evidence="11">
    <location>
        <begin position="276"/>
        <end position="506"/>
    </location>
</feature>
<dbReference type="SUPFAM" id="SSF47781">
    <property type="entry name" value="RuvA domain 2-like"/>
    <property type="match status" value="1"/>
</dbReference>
<dbReference type="InterPro" id="IPR001162">
    <property type="entry name" value="UvrC_RNase_H_dom"/>
</dbReference>
<evidence type="ECO:0000256" key="7">
    <source>
        <dbReference type="HAMAP-Rule" id="MF_00203"/>
    </source>
</evidence>
<dbReference type="SUPFAM" id="SSF46600">
    <property type="entry name" value="C-terminal UvrC-binding domain of UvrB"/>
    <property type="match status" value="1"/>
</dbReference>
<dbReference type="GO" id="GO:0003677">
    <property type="term" value="F:DNA binding"/>
    <property type="evidence" value="ECO:0007669"/>
    <property type="project" value="UniProtKB-UniRule"/>
</dbReference>
<dbReference type="InterPro" id="IPR038476">
    <property type="entry name" value="UvrC_RNase_H_dom_sf"/>
</dbReference>
<keyword evidence="1 7" id="KW-0963">Cytoplasm</keyword>
<name>A0A1I6CN13_9RHOB</name>
<dbReference type="PROSITE" id="PS50165">
    <property type="entry name" value="UVRC"/>
    <property type="match status" value="1"/>
</dbReference>
<dbReference type="FunFam" id="3.30.420.340:FF:000001">
    <property type="entry name" value="UvrABC system protein C"/>
    <property type="match status" value="1"/>
</dbReference>
<evidence type="ECO:0000256" key="1">
    <source>
        <dbReference type="ARBA" id="ARBA00022490"/>
    </source>
</evidence>
<dbReference type="Pfam" id="PF08459">
    <property type="entry name" value="UvrC_RNaseH_dom"/>
    <property type="match status" value="1"/>
</dbReference>
<dbReference type="InterPro" id="IPR000305">
    <property type="entry name" value="GIY-YIG_endonuc"/>
</dbReference>
<dbReference type="Proteomes" id="UP000199302">
    <property type="component" value="Unassembled WGS sequence"/>
</dbReference>
<reference evidence="12 13" key="1">
    <citation type="submission" date="2016-10" db="EMBL/GenBank/DDBJ databases">
        <authorList>
            <person name="de Groot N.N."/>
        </authorList>
    </citation>
    <scope>NUCLEOTIDE SEQUENCE [LARGE SCALE GENOMIC DNA]</scope>
    <source>
        <strain evidence="13">KMM 9023,NRIC 0796,JCM 17311,KCTC 23692</strain>
    </source>
</reference>
<dbReference type="GO" id="GO:0009380">
    <property type="term" value="C:excinuclease repair complex"/>
    <property type="evidence" value="ECO:0007669"/>
    <property type="project" value="InterPro"/>
</dbReference>
<keyword evidence="5 7" id="KW-0234">DNA repair</keyword>
<comment type="subcellular location">
    <subcellularLocation>
        <location evidence="7">Cytoplasm</location>
    </subcellularLocation>
</comment>
<evidence type="ECO:0000256" key="8">
    <source>
        <dbReference type="SAM" id="MobiDB-lite"/>
    </source>
</evidence>
<dbReference type="Gene3D" id="1.10.150.20">
    <property type="entry name" value="5' to 3' exonuclease, C-terminal subdomain"/>
    <property type="match status" value="1"/>
</dbReference>
<dbReference type="EMBL" id="FOYI01000001">
    <property type="protein sequence ID" value="SFQ94550.1"/>
    <property type="molecule type" value="Genomic_DNA"/>
</dbReference>
<dbReference type="HAMAP" id="MF_00203">
    <property type="entry name" value="UvrC"/>
    <property type="match status" value="1"/>
</dbReference>
<dbReference type="FunFam" id="3.40.1440.10:FF:000001">
    <property type="entry name" value="UvrABC system protein C"/>
    <property type="match status" value="1"/>
</dbReference>
<dbReference type="InterPro" id="IPR047296">
    <property type="entry name" value="GIY-YIG_UvrC_Cho"/>
</dbReference>
<sequence length="634" mass="69721">MASEEGMGSVPEQGSEQRAAPATGHEVIAGYLKSLDGSPGVYRMLDAQARVLYVGKARNLRARVSSYARPTGHSARIARMIGQTASMMFLTTRTETEALLLEQNLIKQLKPRFNVLLRDDKSFPNILVTTSHPYPMIKKHRGAKREKGAYYGPFASAGAVNRSLNQLQKAFLLRNCSDSMFESRTRPCLLHQIKRCSAPCVGKISEADYADAVRDAERFLAGKSTAIQEKLAEEMTAASEAMEFERAAALRDRIRAMTQVQTTQGINPRGISEADVIALHLENGQACVQVFFIRANQNWGNRDFYPRTGEGGEAAEVLEAFLGQFYDSKEPPRQILLSHPIDNMDLMEDALAQKRGRKVEILIPQRGEKAEIMAGAARNARESLARKMSESATQAKLLTGLAEAFGLESAPERVEVYDNSHIQGAHAVGAMIVAGPEGFLKSQYRKFNIKGEELTPGDDFGMMKEVLGRRFKRLLKEDPDREKGLWPDLLLIDGGAGQVSAVAEIMAEHGVEEIPMVGVAKGVDRDAGKEEFHRPGARPFALRHNDPVLYFIQRLRDEAHRFAIGTHRAKRAKAVSATPLDDIPGVGAARKRALLSHFGSAKAVSRAGLADLKAVEGVSEGLAQKVYDFFHDRG</sequence>
<dbReference type="AlphaFoldDB" id="A0A1I6CN13"/>
<feature type="region of interest" description="Disordered" evidence="8">
    <location>
        <begin position="1"/>
        <end position="21"/>
    </location>
</feature>
<dbReference type="GO" id="GO:0009432">
    <property type="term" value="P:SOS response"/>
    <property type="evidence" value="ECO:0007669"/>
    <property type="project" value="UniProtKB-UniRule"/>
</dbReference>
<dbReference type="InterPro" id="IPR001943">
    <property type="entry name" value="UVR_dom"/>
</dbReference>
<dbReference type="InterPro" id="IPR010994">
    <property type="entry name" value="RuvA_2-like"/>
</dbReference>
<evidence type="ECO:0000256" key="5">
    <source>
        <dbReference type="ARBA" id="ARBA00023204"/>
    </source>
</evidence>
<keyword evidence="13" id="KW-1185">Reference proteome</keyword>
<organism evidence="12 13">
    <name type="scientific">Poseidonocella sedimentorum</name>
    <dbReference type="NCBI Taxonomy" id="871652"/>
    <lineage>
        <taxon>Bacteria</taxon>
        <taxon>Pseudomonadati</taxon>
        <taxon>Pseudomonadota</taxon>
        <taxon>Alphaproteobacteria</taxon>
        <taxon>Rhodobacterales</taxon>
        <taxon>Roseobacteraceae</taxon>
        <taxon>Poseidonocella</taxon>
    </lineage>
</organism>
<accession>A0A1I6CN13</accession>
<dbReference type="InterPro" id="IPR003583">
    <property type="entry name" value="Hlx-hairpin-Hlx_DNA-bd_motif"/>
</dbReference>
<evidence type="ECO:0000259" key="11">
    <source>
        <dbReference type="PROSITE" id="PS50165"/>
    </source>
</evidence>
<comment type="function">
    <text evidence="7">The UvrABC repair system catalyzes the recognition and processing of DNA lesions. UvrC both incises the 5' and 3' sides of the lesion. The N-terminal half is responsible for the 3' incision and the C-terminal half is responsible for the 5' incision.</text>
</comment>
<dbReference type="Gene3D" id="4.10.860.10">
    <property type="entry name" value="UVR domain"/>
    <property type="match status" value="1"/>
</dbReference>
<dbReference type="Gene3D" id="3.30.420.340">
    <property type="entry name" value="UvrC, RNAse H endonuclease domain"/>
    <property type="match status" value="1"/>
</dbReference>
<proteinExistence type="inferred from homology"/>
<dbReference type="PANTHER" id="PTHR30562">
    <property type="entry name" value="UVRC/OXIDOREDUCTASE"/>
    <property type="match status" value="1"/>
</dbReference>
<dbReference type="InterPro" id="IPR050066">
    <property type="entry name" value="UvrABC_protein_C"/>
</dbReference>
<gene>
    <name evidence="7" type="primary">uvrC</name>
    <name evidence="12" type="ORF">SAMN04515673_10146</name>
</gene>
<keyword evidence="2 7" id="KW-0227">DNA damage</keyword>